<feature type="domain" description="4Fe-4S ferredoxin-type" evidence="8">
    <location>
        <begin position="239"/>
        <end position="268"/>
    </location>
</feature>
<dbReference type="Proteomes" id="UP000732377">
    <property type="component" value="Unassembled WGS sequence"/>
</dbReference>
<evidence type="ECO:0000256" key="5">
    <source>
        <dbReference type="ARBA" id="ARBA00023004"/>
    </source>
</evidence>
<keyword evidence="6" id="KW-0411">Iron-sulfur</keyword>
<keyword evidence="2" id="KW-0004">4Fe-4S</keyword>
<keyword evidence="7" id="KW-0812">Transmembrane</keyword>
<dbReference type="InterPro" id="IPR017896">
    <property type="entry name" value="4Fe4S_Fe-S-bd"/>
</dbReference>
<keyword evidence="4" id="KW-0249">Electron transport</keyword>
<dbReference type="GO" id="GO:0046872">
    <property type="term" value="F:metal ion binding"/>
    <property type="evidence" value="ECO:0007669"/>
    <property type="project" value="UniProtKB-KW"/>
</dbReference>
<dbReference type="PROSITE" id="PS00198">
    <property type="entry name" value="4FE4S_FER_1"/>
    <property type="match status" value="2"/>
</dbReference>
<dbReference type="SUPFAM" id="SSF54862">
    <property type="entry name" value="4Fe-4S ferredoxins"/>
    <property type="match status" value="2"/>
</dbReference>
<feature type="transmembrane region" description="Helical" evidence="7">
    <location>
        <begin position="127"/>
        <end position="145"/>
    </location>
</feature>
<evidence type="ECO:0000256" key="1">
    <source>
        <dbReference type="ARBA" id="ARBA00022448"/>
    </source>
</evidence>
<comment type="caution">
    <text evidence="9">The sequence shown here is derived from an EMBL/GenBank/DDBJ whole genome shotgun (WGS) entry which is preliminary data.</text>
</comment>
<evidence type="ECO:0000256" key="2">
    <source>
        <dbReference type="ARBA" id="ARBA00022485"/>
    </source>
</evidence>
<dbReference type="InterPro" id="IPR017900">
    <property type="entry name" value="4Fe4S_Fe_S_CS"/>
</dbReference>
<evidence type="ECO:0000313" key="9">
    <source>
        <dbReference type="EMBL" id="MBY6275003.1"/>
    </source>
</evidence>
<evidence type="ECO:0000313" key="10">
    <source>
        <dbReference type="Proteomes" id="UP000732377"/>
    </source>
</evidence>
<dbReference type="InterPro" id="IPR051684">
    <property type="entry name" value="Electron_Trans/Redox"/>
</dbReference>
<protein>
    <recommendedName>
        <fullName evidence="8">4Fe-4S ferredoxin-type domain-containing protein</fullName>
    </recommendedName>
</protein>
<dbReference type="PANTHER" id="PTHR30176">
    <property type="entry name" value="FERREDOXIN-TYPE PROTEIN NAPH"/>
    <property type="match status" value="1"/>
</dbReference>
<dbReference type="Pfam" id="PF00037">
    <property type="entry name" value="Fer4"/>
    <property type="match status" value="2"/>
</dbReference>
<accession>A0A953LF88</accession>
<name>A0A953LF88_SYMTR</name>
<evidence type="ECO:0000256" key="7">
    <source>
        <dbReference type="SAM" id="Phobius"/>
    </source>
</evidence>
<keyword evidence="1" id="KW-0813">Transport</keyword>
<dbReference type="PROSITE" id="PS51379">
    <property type="entry name" value="4FE4S_FER_2"/>
    <property type="match status" value="5"/>
</dbReference>
<organism evidence="9 10">
    <name type="scientific">Symbiobacterium thermophilum</name>
    <dbReference type="NCBI Taxonomy" id="2734"/>
    <lineage>
        <taxon>Bacteria</taxon>
        <taxon>Bacillati</taxon>
        <taxon>Bacillota</taxon>
        <taxon>Clostridia</taxon>
        <taxon>Eubacteriales</taxon>
        <taxon>Symbiobacteriaceae</taxon>
        <taxon>Symbiobacterium</taxon>
    </lineage>
</organism>
<feature type="domain" description="4Fe-4S ferredoxin-type" evidence="8">
    <location>
        <begin position="359"/>
        <end position="394"/>
    </location>
</feature>
<feature type="domain" description="4Fe-4S ferredoxin-type" evidence="8">
    <location>
        <begin position="322"/>
        <end position="352"/>
    </location>
</feature>
<keyword evidence="3" id="KW-0479">Metal-binding</keyword>
<evidence type="ECO:0000256" key="4">
    <source>
        <dbReference type="ARBA" id="ARBA00022982"/>
    </source>
</evidence>
<evidence type="ECO:0000259" key="8">
    <source>
        <dbReference type="PROSITE" id="PS51379"/>
    </source>
</evidence>
<feature type="domain" description="4Fe-4S ferredoxin-type" evidence="8">
    <location>
        <begin position="437"/>
        <end position="468"/>
    </location>
</feature>
<keyword evidence="5" id="KW-0408">Iron</keyword>
<gene>
    <name evidence="9" type="ORF">CWE10_02105</name>
</gene>
<keyword evidence="7" id="KW-1133">Transmembrane helix</keyword>
<dbReference type="GO" id="GO:0005886">
    <property type="term" value="C:plasma membrane"/>
    <property type="evidence" value="ECO:0007669"/>
    <property type="project" value="TreeGrafter"/>
</dbReference>
<dbReference type="Pfam" id="PF12801">
    <property type="entry name" value="Fer4_5"/>
    <property type="match status" value="2"/>
</dbReference>
<evidence type="ECO:0000256" key="3">
    <source>
        <dbReference type="ARBA" id="ARBA00022723"/>
    </source>
</evidence>
<evidence type="ECO:0000256" key="6">
    <source>
        <dbReference type="ARBA" id="ARBA00023014"/>
    </source>
</evidence>
<keyword evidence="7" id="KW-0472">Membrane</keyword>
<reference evidence="9" key="1">
    <citation type="submission" date="2017-11" db="EMBL/GenBank/DDBJ databases">
        <title>Three new genomes from thermophilic consortium.</title>
        <authorList>
            <person name="Quaggio R."/>
            <person name="Amgarten D."/>
            <person name="Setubal J.C."/>
        </authorList>
    </citation>
    <scope>NUCLEOTIDE SEQUENCE</scope>
    <source>
        <strain evidence="9">ZCTH01-B2</strain>
    </source>
</reference>
<sequence>MRAMMKKIGWRRLRLATQLLFWALLLLPLAGFPWFRGTYVSSRFLGLPLTDPFAAAQVLAAGGRWLAGAAALGLVLVILLYLIFGRAFCAWVCPLGSLMEGVDWIGARLLPNRWPARRAAWPRWSRWAVALLLLLLSAATGQALFEWLSPQATLMRSLLFGLGLQLTLVALALLFDLFVLRRGWCRSVCPAGALYSLLGRGALLRVGHDRATCDRCGRCIQVCPMNGRETLLETVAGRGPAQADPWVCSNCGDCIDACPHHSLGFVPVWRVQKAEKPARTAGEDRRRALGILGGAVLAAGISVARPMLAAPAGRRLLRPPGALPEPFFLGLCLRCGQCAQACPRSAIRIARWEHGLSTGTPYIAARETACDLCGGQAPACAAVCPTQALHLEPGEPVRMGTAVIDATRCLAHMGDICRSCFNACPLRGRAIVLEGALRPVVDPALCTGCGLCEEHCLVEPAAIHVEPLNP</sequence>
<proteinExistence type="predicted"/>
<dbReference type="EMBL" id="PIUK01000009">
    <property type="protein sequence ID" value="MBY6275003.1"/>
    <property type="molecule type" value="Genomic_DNA"/>
</dbReference>
<dbReference type="Pfam" id="PF12838">
    <property type="entry name" value="Fer4_7"/>
    <property type="match status" value="1"/>
</dbReference>
<dbReference type="Pfam" id="PF13237">
    <property type="entry name" value="Fer4_10"/>
    <property type="match status" value="1"/>
</dbReference>
<feature type="transmembrane region" description="Helical" evidence="7">
    <location>
        <begin position="157"/>
        <end position="180"/>
    </location>
</feature>
<feature type="transmembrane region" description="Helical" evidence="7">
    <location>
        <begin position="288"/>
        <end position="308"/>
    </location>
</feature>
<dbReference type="AlphaFoldDB" id="A0A953LF88"/>
<dbReference type="GO" id="GO:0051539">
    <property type="term" value="F:4 iron, 4 sulfur cluster binding"/>
    <property type="evidence" value="ECO:0007669"/>
    <property type="project" value="UniProtKB-KW"/>
</dbReference>
<dbReference type="PANTHER" id="PTHR30176:SF3">
    <property type="entry name" value="FERREDOXIN-TYPE PROTEIN NAPH"/>
    <property type="match status" value="1"/>
</dbReference>
<feature type="transmembrane region" description="Helical" evidence="7">
    <location>
        <begin position="65"/>
        <end position="84"/>
    </location>
</feature>
<feature type="domain" description="4Fe-4S ferredoxin-type" evidence="8">
    <location>
        <begin position="204"/>
        <end position="233"/>
    </location>
</feature>
<dbReference type="CDD" id="cd16373">
    <property type="entry name" value="DMSOR_beta_like"/>
    <property type="match status" value="1"/>
</dbReference>
<dbReference type="Gene3D" id="3.30.70.20">
    <property type="match status" value="3"/>
</dbReference>